<evidence type="ECO:0000256" key="1">
    <source>
        <dbReference type="SAM" id="MobiDB-lite"/>
    </source>
</evidence>
<name>A0ABQ8V992_9AGAR</name>
<comment type="caution">
    <text evidence="3">The sequence shown here is derived from an EMBL/GenBank/DDBJ whole genome shotgun (WGS) entry which is preliminary data.</text>
</comment>
<keyword evidence="2" id="KW-0472">Membrane</keyword>
<protein>
    <recommendedName>
        <fullName evidence="5">Pre-rRNA processing protein</fullName>
    </recommendedName>
</protein>
<dbReference type="Proteomes" id="UP001150217">
    <property type="component" value="Unassembled WGS sequence"/>
</dbReference>
<accession>A0ABQ8V992</accession>
<evidence type="ECO:0000313" key="4">
    <source>
        <dbReference type="Proteomes" id="UP001150217"/>
    </source>
</evidence>
<evidence type="ECO:0000256" key="2">
    <source>
        <dbReference type="SAM" id="Phobius"/>
    </source>
</evidence>
<evidence type="ECO:0008006" key="5">
    <source>
        <dbReference type="Google" id="ProtNLM"/>
    </source>
</evidence>
<feature type="region of interest" description="Disordered" evidence="1">
    <location>
        <begin position="1"/>
        <end position="47"/>
    </location>
</feature>
<feature type="compositionally biased region" description="Basic and acidic residues" evidence="1">
    <location>
        <begin position="14"/>
        <end position="28"/>
    </location>
</feature>
<keyword evidence="2" id="KW-1133">Transmembrane helix</keyword>
<reference evidence="3" key="1">
    <citation type="submission" date="2022-08" db="EMBL/GenBank/DDBJ databases">
        <title>A Global Phylogenomic Analysis of the Shiitake Genus Lentinula.</title>
        <authorList>
            <consortium name="DOE Joint Genome Institute"/>
            <person name="Sierra-Patev S."/>
            <person name="Min B."/>
            <person name="Naranjo-Ortiz M."/>
            <person name="Looney B."/>
            <person name="Konkel Z."/>
            <person name="Slot J.C."/>
            <person name="Sakamoto Y."/>
            <person name="Steenwyk J.L."/>
            <person name="Rokas A."/>
            <person name="Carro J."/>
            <person name="Camarero S."/>
            <person name="Ferreira P."/>
            <person name="Molpeceres G."/>
            <person name="Ruiz-Duenas F.J."/>
            <person name="Serrano A."/>
            <person name="Henrissat B."/>
            <person name="Drula E."/>
            <person name="Hughes K.W."/>
            <person name="Mata J.L."/>
            <person name="Ishikawa N.K."/>
            <person name="Vargas-Isla R."/>
            <person name="Ushijima S."/>
            <person name="Smith C.A."/>
            <person name="Ahrendt S."/>
            <person name="Andreopoulos W."/>
            <person name="He G."/>
            <person name="Labutti K."/>
            <person name="Lipzen A."/>
            <person name="Ng V."/>
            <person name="Riley R."/>
            <person name="Sandor L."/>
            <person name="Barry K."/>
            <person name="Martinez A.T."/>
            <person name="Xiao Y."/>
            <person name="Gibbons J.G."/>
            <person name="Terashima K."/>
            <person name="Grigoriev I.V."/>
            <person name="Hibbett D.S."/>
        </authorList>
    </citation>
    <scope>NUCLEOTIDE SEQUENCE</scope>
    <source>
        <strain evidence="3">RHP3577 ss4</strain>
    </source>
</reference>
<gene>
    <name evidence="3" type="ORF">C8R41DRAFT_770846</name>
</gene>
<proteinExistence type="predicted"/>
<keyword evidence="2" id="KW-0812">Transmembrane</keyword>
<feature type="transmembrane region" description="Helical" evidence="2">
    <location>
        <begin position="55"/>
        <end position="84"/>
    </location>
</feature>
<evidence type="ECO:0000313" key="3">
    <source>
        <dbReference type="EMBL" id="KAJ4481798.1"/>
    </source>
</evidence>
<dbReference type="EMBL" id="JANVFT010000058">
    <property type="protein sequence ID" value="KAJ4481798.1"/>
    <property type="molecule type" value="Genomic_DNA"/>
</dbReference>
<keyword evidence="4" id="KW-1185">Reference proteome</keyword>
<organism evidence="3 4">
    <name type="scientific">Lentinula lateritia</name>
    <dbReference type="NCBI Taxonomy" id="40482"/>
    <lineage>
        <taxon>Eukaryota</taxon>
        <taxon>Fungi</taxon>
        <taxon>Dikarya</taxon>
        <taxon>Basidiomycota</taxon>
        <taxon>Agaricomycotina</taxon>
        <taxon>Agaricomycetes</taxon>
        <taxon>Agaricomycetidae</taxon>
        <taxon>Agaricales</taxon>
        <taxon>Marasmiineae</taxon>
        <taxon>Omphalotaceae</taxon>
        <taxon>Lentinula</taxon>
    </lineage>
</organism>
<sequence>MSSNAEVEAAPLAAHKDKGKGKARDVTERTPLLASSSSNSIPTENSMPRGQIRRLGIRLVCIFLTALLICITALAILVILAWSYSSRASDMSPDDILHKALVMQGPDRVNVLNVSSSEGIWVHVEGRFGLDAGAVVGVNSDPGDGILDRIWKSLGRWGVRNLDTVSVWTSTINITTRSDPPVFLAAVDIPPLQIPLTVDPPSGYNWLQHVSAPVLIRPTSKTSDLLHFAQDSWRNGQIMVQTEMSTIDVRGGELATPSWKSRLHRQLSDVETALSIKIPDLPGFPHPDRNAPIPPLADLVTLRSFQLSSVVEKLAIQAVATMVDPAPINFNVTVPTLPFVVSLLSESSLTPIASVQTDPFALTHPNITLGITGYVLSLPPDAFPVLSTFLTHYLAGRPNLISISTPLVSDMTIEANFPAPNPKPQILRNVTIHDMKIKPGNTFLASGTVLAHVVLPKGMDVDIDVKRVLPDVLVFDGEVPDDVHIGTPPVQPLPNPLPEGAFGHIRPDDWLKSRCVSIDHEEGQGSSYAVSAKIVDVPLEVLPGRQKEFSDFVSKIIFGKGAVAGILGTAAVGLDVHGIPTQGPVPSDGMELNGLPFRGSVQLGKGNLFHHVASAMTEKWTEVWQKFIPHHHSL</sequence>